<dbReference type="InterPro" id="IPR017900">
    <property type="entry name" value="4Fe4S_Fe_S_CS"/>
</dbReference>
<evidence type="ECO:0000256" key="4">
    <source>
        <dbReference type="ARBA" id="ARBA00022982"/>
    </source>
</evidence>
<protein>
    <recommendedName>
        <fullName evidence="8">4Fe-4S ferredoxin-type domain-containing protein</fullName>
    </recommendedName>
</protein>
<dbReference type="Pfam" id="PF13237">
    <property type="entry name" value="Fer4_10"/>
    <property type="match status" value="1"/>
</dbReference>
<evidence type="ECO:0000313" key="10">
    <source>
        <dbReference type="Proteomes" id="UP000016860"/>
    </source>
</evidence>
<keyword evidence="3" id="KW-0479">Metal-binding</keyword>
<keyword evidence="1" id="KW-0813">Transport</keyword>
<evidence type="ECO:0000256" key="2">
    <source>
        <dbReference type="ARBA" id="ARBA00022485"/>
    </source>
</evidence>
<accession>U4R0M0</accession>
<dbReference type="Gene3D" id="3.30.70.20">
    <property type="match status" value="1"/>
</dbReference>
<evidence type="ECO:0000256" key="6">
    <source>
        <dbReference type="ARBA" id="ARBA00023014"/>
    </source>
</evidence>
<evidence type="ECO:0000256" key="3">
    <source>
        <dbReference type="ARBA" id="ARBA00022723"/>
    </source>
</evidence>
<feature type="transmembrane region" description="Helical" evidence="7">
    <location>
        <begin position="231"/>
        <end position="249"/>
    </location>
</feature>
<dbReference type="PANTHER" id="PTHR30176">
    <property type="entry name" value="FERREDOXIN-TYPE PROTEIN NAPH"/>
    <property type="match status" value="1"/>
</dbReference>
<dbReference type="GO" id="GO:0005886">
    <property type="term" value="C:plasma membrane"/>
    <property type="evidence" value="ECO:0007669"/>
    <property type="project" value="TreeGrafter"/>
</dbReference>
<evidence type="ECO:0000256" key="5">
    <source>
        <dbReference type="ARBA" id="ARBA00023004"/>
    </source>
</evidence>
<feature type="transmembrane region" description="Helical" evidence="7">
    <location>
        <begin position="255"/>
        <end position="273"/>
    </location>
</feature>
<feature type="domain" description="4Fe-4S ferredoxin-type" evidence="8">
    <location>
        <begin position="298"/>
        <end position="327"/>
    </location>
</feature>
<dbReference type="InterPro" id="IPR051684">
    <property type="entry name" value="Electron_Trans/Redox"/>
</dbReference>
<keyword evidence="7" id="KW-1133">Transmembrane helix</keyword>
<sequence>MICSIVLILLGILKNEMNFVYQTNTYGNFDTPGTESWVMKLKPGISDLASSIKYGRFHSKPLIIIGILFALTLLFSIYKLKKELILRKVTQWLIFVTARLGVLRVSGVCGIKRSEFGVFPFLNCQACEMATGACPVGMLQWGMIKGSGIYLVLGVMCFTGVTLGRFICGWLCPFGFISDILDRISLKKVKLPRFFYWGRYIVLILTFSVLIFKIPVFCVYICQSGSIYGRLPYYLTTGLPALIDAVSSFEWLKTILVYQLLSLLLILVGAILVSGRWFCRYLCPLGAFYGLFNYVSPVKVVHDNKKCNGCNACLKQCPMGADLSGNHFTDITSCIKCGKCTKLCNARNFEVFGKKINLKVGKVQNDETKVMVSSNKK</sequence>
<dbReference type="GO" id="GO:0051539">
    <property type="term" value="F:4 iron, 4 sulfur cluster binding"/>
    <property type="evidence" value="ECO:0007669"/>
    <property type="project" value="UniProtKB-KW"/>
</dbReference>
<reference evidence="9 10" key="1">
    <citation type="journal article" date="2013" name="Genome Announc.">
        <title>Draft Genome Sequence of the Cellulolytic Bacterium Clostridium papyrosolvens C7 (ATCC 700395).</title>
        <authorList>
            <person name="Zepeda V."/>
            <person name="Dassa B."/>
            <person name="Borovok I."/>
            <person name="Lamed R."/>
            <person name="Bayer E.A."/>
            <person name="Cate J.H."/>
        </authorList>
    </citation>
    <scope>NUCLEOTIDE SEQUENCE [LARGE SCALE GENOMIC DNA]</scope>
    <source>
        <strain evidence="9 10">C7</strain>
    </source>
</reference>
<dbReference type="Proteomes" id="UP000016860">
    <property type="component" value="Unassembled WGS sequence"/>
</dbReference>
<gene>
    <name evidence="9" type="ORF">L323_14345</name>
</gene>
<dbReference type="AlphaFoldDB" id="U4R0M0"/>
<evidence type="ECO:0000256" key="1">
    <source>
        <dbReference type="ARBA" id="ARBA00022448"/>
    </source>
</evidence>
<feature type="transmembrane region" description="Helical" evidence="7">
    <location>
        <begin position="148"/>
        <end position="177"/>
    </location>
</feature>
<dbReference type="PROSITE" id="PS00198">
    <property type="entry name" value="4FE4S_FER_1"/>
    <property type="match status" value="1"/>
</dbReference>
<name>U4R0M0_9FIRM</name>
<keyword evidence="5" id="KW-0408">Iron</keyword>
<comment type="caution">
    <text evidence="9">The sequence shown here is derived from an EMBL/GenBank/DDBJ whole genome shotgun (WGS) entry which is preliminary data.</text>
</comment>
<feature type="transmembrane region" description="Helical" evidence="7">
    <location>
        <begin position="61"/>
        <end position="78"/>
    </location>
</feature>
<keyword evidence="7" id="KW-0472">Membrane</keyword>
<evidence type="ECO:0000313" key="9">
    <source>
        <dbReference type="EMBL" id="EPR10207.1"/>
    </source>
</evidence>
<dbReference type="PROSITE" id="PS51379">
    <property type="entry name" value="4FE4S_FER_2"/>
    <property type="match status" value="2"/>
</dbReference>
<proteinExistence type="predicted"/>
<dbReference type="OrthoDB" id="9806398at2"/>
<keyword evidence="6" id="KW-0411">Iron-sulfur</keyword>
<feature type="transmembrane region" description="Helical" evidence="7">
    <location>
        <begin position="197"/>
        <end position="222"/>
    </location>
</feature>
<dbReference type="STRING" id="1330534.L323_14345"/>
<dbReference type="PATRIC" id="fig|1330534.3.peg.2845"/>
<dbReference type="Pfam" id="PF12801">
    <property type="entry name" value="Fer4_5"/>
    <property type="match status" value="2"/>
</dbReference>
<dbReference type="InterPro" id="IPR017896">
    <property type="entry name" value="4Fe4S_Fe-S-bd"/>
</dbReference>
<dbReference type="PANTHER" id="PTHR30176:SF3">
    <property type="entry name" value="FERREDOXIN-TYPE PROTEIN NAPH"/>
    <property type="match status" value="1"/>
</dbReference>
<evidence type="ECO:0000259" key="8">
    <source>
        <dbReference type="PROSITE" id="PS51379"/>
    </source>
</evidence>
<organism evidence="9 10">
    <name type="scientific">Ruminiclostridium papyrosolvens C7</name>
    <dbReference type="NCBI Taxonomy" id="1330534"/>
    <lineage>
        <taxon>Bacteria</taxon>
        <taxon>Bacillati</taxon>
        <taxon>Bacillota</taxon>
        <taxon>Clostridia</taxon>
        <taxon>Eubacteriales</taxon>
        <taxon>Oscillospiraceae</taxon>
        <taxon>Ruminiclostridium</taxon>
    </lineage>
</organism>
<dbReference type="EMBL" id="ATAY01000070">
    <property type="protein sequence ID" value="EPR10207.1"/>
    <property type="molecule type" value="Genomic_DNA"/>
</dbReference>
<dbReference type="GO" id="GO:0046872">
    <property type="term" value="F:metal ion binding"/>
    <property type="evidence" value="ECO:0007669"/>
    <property type="project" value="UniProtKB-KW"/>
</dbReference>
<keyword evidence="2" id="KW-0004">4Fe-4S</keyword>
<evidence type="ECO:0000256" key="7">
    <source>
        <dbReference type="SAM" id="Phobius"/>
    </source>
</evidence>
<keyword evidence="7" id="KW-0812">Transmembrane</keyword>
<dbReference type="SUPFAM" id="SSF54862">
    <property type="entry name" value="4Fe-4S ferredoxins"/>
    <property type="match status" value="1"/>
</dbReference>
<keyword evidence="4" id="KW-0249">Electron transport</keyword>
<feature type="domain" description="4Fe-4S ferredoxin-type" evidence="8">
    <location>
        <begin position="330"/>
        <end position="354"/>
    </location>
</feature>